<protein>
    <submittedName>
        <fullName evidence="6">Glycogen debranching protein GlgX</fullName>
    </submittedName>
</protein>
<dbReference type="SUPFAM" id="SSF51011">
    <property type="entry name" value="Glycosyl hydrolase domain"/>
    <property type="match status" value="1"/>
</dbReference>
<sequence>MTTSAASGAGSRPHPLGVHLLAEGGASAAVYAPHAERVQVALLADGDGGLVEERVDLAGRTHGVWHGSLPGVGAGQRYGLRVHGPWEPERGHRFNPAKLLLDPYARAVHDEVRWDAALFAHEVDDQWRPVDGPARTGGARRRSSGDSAPWAPHGVVLPPRRAEGAVRPRTPWRDTVVYEAHVRGLTMRHPDVPPELRGTYAALGHPAVVAHLVELGVTALELLPVHAIAEEPHLVRRGRRNAWGYSTLSYFAPAPRYASAAARALGPAAVTAELAGAVEALHAAGLEVLLDVVYNHTAEGGVEGPALSFRGLDAEAYYRLDSAGLDVDVTGCGGTLDASSARVVALVLDSLRHWVDAYGVDGFRFDLAPALARGRDAAFDPEHPFLVAARADPVLADVKLVAEPWDVGPGGWRTGQFPPPFAEWNDRYRDDVRSFWLADAARARRGQHPGDGVRHLATRLAGSADLFAHGASTDASRRGPLASVNLLAAHDGFTLADACAHESKHNEGNGEENRDGHGDNRSDNHGVEGPTDDPQVLAARRRSVRNLLGTLTVSTGVPMLLGGDEMLRTQHGNNNAYVVDDEAVWLDWPALRRGGPEADLLATTTRLLALRREHAVLRQDTFASGRPVHDDGTVDLAWFGPDGRPMSEERWHEVQLRTLQMVHHGGPTGGRSLLVVLHSGAGSTPVRLPAEPWALGWDLLWDSTCERPEDVPPAACAPGEVVEVGPTSMRVYAADRP</sequence>
<evidence type="ECO:0000313" key="6">
    <source>
        <dbReference type="EMBL" id="MEJ5944824.1"/>
    </source>
</evidence>
<evidence type="ECO:0000256" key="2">
    <source>
        <dbReference type="ARBA" id="ARBA00022801"/>
    </source>
</evidence>
<comment type="caution">
    <text evidence="6">The sequence shown here is derived from an EMBL/GenBank/DDBJ whole genome shotgun (WGS) entry which is preliminary data.</text>
</comment>
<dbReference type="SMART" id="SM00642">
    <property type="entry name" value="Aamy"/>
    <property type="match status" value="1"/>
</dbReference>
<comment type="similarity">
    <text evidence="1">Belongs to the glycosyl hydrolase 13 family.</text>
</comment>
<dbReference type="InterPro" id="IPR006047">
    <property type="entry name" value="GH13_cat_dom"/>
</dbReference>
<dbReference type="InterPro" id="IPR017853">
    <property type="entry name" value="GH"/>
</dbReference>
<accession>A0ABU8RIN1</accession>
<feature type="domain" description="Glycosyl hydrolase family 13 catalytic" evidence="5">
    <location>
        <begin position="175"/>
        <end position="611"/>
    </location>
</feature>
<reference evidence="6 7" key="1">
    <citation type="journal article" date="2017" name="Int. J. Syst. Evol. Microbiol.">
        <title>Pseudokineococcus basanitobsidens sp. nov., isolated from volcanic rock.</title>
        <authorList>
            <person name="Lee D.W."/>
            <person name="Park M.Y."/>
            <person name="Kim J.J."/>
            <person name="Kim B.S."/>
        </authorList>
    </citation>
    <scope>NUCLEOTIDE SEQUENCE [LARGE SCALE GENOMIC DNA]</scope>
    <source>
        <strain evidence="6 7">DSM 103726</strain>
    </source>
</reference>
<dbReference type="SUPFAM" id="SSF81296">
    <property type="entry name" value="E set domains"/>
    <property type="match status" value="1"/>
</dbReference>
<dbReference type="Gene3D" id="2.60.40.10">
    <property type="entry name" value="Immunoglobulins"/>
    <property type="match status" value="1"/>
</dbReference>
<dbReference type="InterPro" id="IPR004193">
    <property type="entry name" value="Glyco_hydro_13_N"/>
</dbReference>
<dbReference type="NCBIfam" id="TIGR02100">
    <property type="entry name" value="glgX_debranch"/>
    <property type="match status" value="1"/>
</dbReference>
<keyword evidence="7" id="KW-1185">Reference proteome</keyword>
<evidence type="ECO:0000256" key="1">
    <source>
        <dbReference type="ARBA" id="ARBA00008061"/>
    </source>
</evidence>
<dbReference type="InterPro" id="IPR013783">
    <property type="entry name" value="Ig-like_fold"/>
</dbReference>
<dbReference type="InterPro" id="IPR011837">
    <property type="entry name" value="Glycogen_debranch_GlgX"/>
</dbReference>
<dbReference type="Pfam" id="PF02922">
    <property type="entry name" value="CBM_48"/>
    <property type="match status" value="1"/>
</dbReference>
<evidence type="ECO:0000313" key="7">
    <source>
        <dbReference type="Proteomes" id="UP001387100"/>
    </source>
</evidence>
<evidence type="ECO:0000256" key="3">
    <source>
        <dbReference type="ARBA" id="ARBA00023295"/>
    </source>
</evidence>
<evidence type="ECO:0000256" key="4">
    <source>
        <dbReference type="SAM" id="MobiDB-lite"/>
    </source>
</evidence>
<feature type="region of interest" description="Disordered" evidence="4">
    <location>
        <begin position="129"/>
        <end position="156"/>
    </location>
</feature>
<dbReference type="PANTHER" id="PTHR43002">
    <property type="entry name" value="GLYCOGEN DEBRANCHING ENZYME"/>
    <property type="match status" value="1"/>
</dbReference>
<dbReference type="EMBL" id="JBBIAA010000004">
    <property type="protein sequence ID" value="MEJ5944824.1"/>
    <property type="molecule type" value="Genomic_DNA"/>
</dbReference>
<dbReference type="InterPro" id="IPR044505">
    <property type="entry name" value="GlgX_Isoamylase_N_E_set"/>
</dbReference>
<keyword evidence="3" id="KW-0326">Glycosidase</keyword>
<dbReference type="Gene3D" id="2.60.40.1180">
    <property type="entry name" value="Golgi alpha-mannosidase II"/>
    <property type="match status" value="1"/>
</dbReference>
<dbReference type="RefSeq" id="WP_339574206.1">
    <property type="nucleotide sequence ID" value="NZ_JBBIAA010000004.1"/>
</dbReference>
<feature type="compositionally biased region" description="Basic and acidic residues" evidence="4">
    <location>
        <begin position="502"/>
        <end position="526"/>
    </location>
</feature>
<dbReference type="InterPro" id="IPR013780">
    <property type="entry name" value="Glyco_hydro_b"/>
</dbReference>
<dbReference type="CDD" id="cd02856">
    <property type="entry name" value="E_set_GDE_Isoamylase_N"/>
    <property type="match status" value="1"/>
</dbReference>
<dbReference type="CDD" id="cd11326">
    <property type="entry name" value="AmyAc_Glg_debranch"/>
    <property type="match status" value="1"/>
</dbReference>
<name>A0ABU8RIN1_9ACTN</name>
<organism evidence="6 7">
    <name type="scientific">Pseudokineococcus basanitobsidens</name>
    <dbReference type="NCBI Taxonomy" id="1926649"/>
    <lineage>
        <taxon>Bacteria</taxon>
        <taxon>Bacillati</taxon>
        <taxon>Actinomycetota</taxon>
        <taxon>Actinomycetes</taxon>
        <taxon>Kineosporiales</taxon>
        <taxon>Kineosporiaceae</taxon>
        <taxon>Pseudokineococcus</taxon>
    </lineage>
</organism>
<feature type="region of interest" description="Disordered" evidence="4">
    <location>
        <begin position="502"/>
        <end position="536"/>
    </location>
</feature>
<dbReference type="SUPFAM" id="SSF51445">
    <property type="entry name" value="(Trans)glycosidases"/>
    <property type="match status" value="1"/>
</dbReference>
<dbReference type="Gene3D" id="3.20.20.80">
    <property type="entry name" value="Glycosidases"/>
    <property type="match status" value="1"/>
</dbReference>
<keyword evidence="2" id="KW-0378">Hydrolase</keyword>
<dbReference type="Proteomes" id="UP001387100">
    <property type="component" value="Unassembled WGS sequence"/>
</dbReference>
<evidence type="ECO:0000259" key="5">
    <source>
        <dbReference type="SMART" id="SM00642"/>
    </source>
</evidence>
<gene>
    <name evidence="6" type="primary">glgX</name>
    <name evidence="6" type="ORF">WDZ17_05890</name>
</gene>
<dbReference type="InterPro" id="IPR014756">
    <property type="entry name" value="Ig_E-set"/>
</dbReference>
<proteinExistence type="inferred from homology"/>